<dbReference type="Proteomes" id="UP000324222">
    <property type="component" value="Unassembled WGS sequence"/>
</dbReference>
<evidence type="ECO:0000313" key="1">
    <source>
        <dbReference type="EMBL" id="MPC66117.1"/>
    </source>
</evidence>
<dbReference type="AlphaFoldDB" id="A0A5B7H9Z7"/>
<sequence>MRDKWVECPGDVGRLRIHKIPGKLPAVTFSSAEQILKDNKVAREHKFKLHSIKEMTLGVFSCTVRKLNFVCVEKQVFTYFTIR</sequence>
<organism evidence="1 2">
    <name type="scientific">Portunus trituberculatus</name>
    <name type="common">Swimming crab</name>
    <name type="synonym">Neptunus trituberculatus</name>
    <dbReference type="NCBI Taxonomy" id="210409"/>
    <lineage>
        <taxon>Eukaryota</taxon>
        <taxon>Metazoa</taxon>
        <taxon>Ecdysozoa</taxon>
        <taxon>Arthropoda</taxon>
        <taxon>Crustacea</taxon>
        <taxon>Multicrustacea</taxon>
        <taxon>Malacostraca</taxon>
        <taxon>Eumalacostraca</taxon>
        <taxon>Eucarida</taxon>
        <taxon>Decapoda</taxon>
        <taxon>Pleocyemata</taxon>
        <taxon>Brachyura</taxon>
        <taxon>Eubrachyura</taxon>
        <taxon>Portunoidea</taxon>
        <taxon>Portunidae</taxon>
        <taxon>Portuninae</taxon>
        <taxon>Portunus</taxon>
    </lineage>
</organism>
<proteinExistence type="predicted"/>
<dbReference type="OrthoDB" id="6350548at2759"/>
<keyword evidence="2" id="KW-1185">Reference proteome</keyword>
<comment type="caution">
    <text evidence="1">The sequence shown here is derived from an EMBL/GenBank/DDBJ whole genome shotgun (WGS) entry which is preliminary data.</text>
</comment>
<evidence type="ECO:0000313" key="2">
    <source>
        <dbReference type="Proteomes" id="UP000324222"/>
    </source>
</evidence>
<accession>A0A5B7H9Z7</accession>
<gene>
    <name evidence="1" type="ORF">E2C01_060261</name>
</gene>
<protein>
    <submittedName>
        <fullName evidence="1">Uncharacterized protein</fullName>
    </submittedName>
</protein>
<reference evidence="1 2" key="1">
    <citation type="submission" date="2019-05" db="EMBL/GenBank/DDBJ databases">
        <title>Another draft genome of Portunus trituberculatus and its Hox gene families provides insights of decapod evolution.</title>
        <authorList>
            <person name="Jeong J.-H."/>
            <person name="Song I."/>
            <person name="Kim S."/>
            <person name="Choi T."/>
            <person name="Kim D."/>
            <person name="Ryu S."/>
            <person name="Kim W."/>
        </authorList>
    </citation>
    <scope>NUCLEOTIDE SEQUENCE [LARGE SCALE GENOMIC DNA]</scope>
    <source>
        <tissue evidence="1">Muscle</tissue>
    </source>
</reference>
<dbReference type="EMBL" id="VSRR010024311">
    <property type="protein sequence ID" value="MPC66117.1"/>
    <property type="molecule type" value="Genomic_DNA"/>
</dbReference>
<name>A0A5B7H9Z7_PORTR</name>